<evidence type="ECO:0008006" key="4">
    <source>
        <dbReference type="Google" id="ProtNLM"/>
    </source>
</evidence>
<dbReference type="AlphaFoldDB" id="A0A829YKA3"/>
<feature type="transmembrane region" description="Helical" evidence="1">
    <location>
        <begin position="182"/>
        <end position="207"/>
    </location>
</feature>
<keyword evidence="1" id="KW-0472">Membrane</keyword>
<name>A0A829YKA3_9GAMM</name>
<reference evidence="3" key="1">
    <citation type="submission" date="2020-01" db="EMBL/GenBank/DDBJ databases">
        <title>'Steroidobacter agaridevorans' sp. nov., agar-degrading bacteria isolated from rhizosphere soils.</title>
        <authorList>
            <person name="Ikenaga M."/>
            <person name="Kataoka M."/>
            <person name="Murouchi A."/>
            <person name="Katsuragi S."/>
            <person name="Sakai M."/>
        </authorList>
    </citation>
    <scope>NUCLEOTIDE SEQUENCE [LARGE SCALE GENOMIC DNA]</scope>
    <source>
        <strain evidence="3">YU21-B</strain>
    </source>
</reference>
<keyword evidence="1" id="KW-0812">Transmembrane</keyword>
<keyword evidence="3" id="KW-1185">Reference proteome</keyword>
<comment type="caution">
    <text evidence="2">The sequence shown here is derived from an EMBL/GenBank/DDBJ whole genome shotgun (WGS) entry which is preliminary data.</text>
</comment>
<feature type="transmembrane region" description="Helical" evidence="1">
    <location>
        <begin position="29"/>
        <end position="49"/>
    </location>
</feature>
<feature type="transmembrane region" description="Helical" evidence="1">
    <location>
        <begin position="100"/>
        <end position="117"/>
    </location>
</feature>
<sequence length="410" mass="47421">MDMNSADASKFHQLYGVHSPRMAYRRDDFIDYVLMLALCGGLVTVVYGLPSVMSIVGLALCVCLVGTFLLRHGWKLRTPVIVKRPQDVIYMLIYKLRNMTIPYFLAAALLLLENVLIHMTPEWPHHTELMRKIAIGLFYTHFIALTVYRTGSLISHLRLKEHVRGFLLQTHWKVALQRQPSVVLEIVHAYFTGLLAHVILIAPWYIVITHVQYSVVFLPIALLANFVIHASFMKVLNRWFYRDHWLGHNSELEFVYLHGPHHDAIPSGLIGVSGNGFLEGFARYTLGGPGIFYNPLLLFVFYSIDVKSDIDGHQFIPGVYPRIPKEFQDINQHSTHHYGNLTPYGVGMNLDQPQLSEELRRKYRFLPREMQHAIKLDEQLDGFKWDTPRYRRFVELYTKYVTDGDAARDK</sequence>
<accession>A0A829YKA3</accession>
<feature type="transmembrane region" description="Helical" evidence="1">
    <location>
        <begin position="129"/>
        <end position="148"/>
    </location>
</feature>
<feature type="transmembrane region" description="Helical" evidence="1">
    <location>
        <begin position="213"/>
        <end position="232"/>
    </location>
</feature>
<dbReference type="EMBL" id="BLJN01000005">
    <property type="protein sequence ID" value="GFE82936.1"/>
    <property type="molecule type" value="Genomic_DNA"/>
</dbReference>
<evidence type="ECO:0000256" key="1">
    <source>
        <dbReference type="SAM" id="Phobius"/>
    </source>
</evidence>
<evidence type="ECO:0000313" key="2">
    <source>
        <dbReference type="EMBL" id="GFE82936.1"/>
    </source>
</evidence>
<protein>
    <recommendedName>
        <fullName evidence="4">Fatty acid hydroxylase domain-containing protein</fullName>
    </recommendedName>
</protein>
<gene>
    <name evidence="2" type="ORF">GCM10011487_49360</name>
</gene>
<keyword evidence="1" id="KW-1133">Transmembrane helix</keyword>
<evidence type="ECO:0000313" key="3">
    <source>
        <dbReference type="Proteomes" id="UP000445000"/>
    </source>
</evidence>
<proteinExistence type="predicted"/>
<organism evidence="2 3">
    <name type="scientific">Steroidobacter agaridevorans</name>
    <dbReference type="NCBI Taxonomy" id="2695856"/>
    <lineage>
        <taxon>Bacteria</taxon>
        <taxon>Pseudomonadati</taxon>
        <taxon>Pseudomonadota</taxon>
        <taxon>Gammaproteobacteria</taxon>
        <taxon>Steroidobacterales</taxon>
        <taxon>Steroidobacteraceae</taxon>
        <taxon>Steroidobacter</taxon>
    </lineage>
</organism>
<dbReference type="Proteomes" id="UP000445000">
    <property type="component" value="Unassembled WGS sequence"/>
</dbReference>
<feature type="transmembrane region" description="Helical" evidence="1">
    <location>
        <begin position="55"/>
        <end position="74"/>
    </location>
</feature>